<organism evidence="1 2">
    <name type="scientific">Arabidopsis thaliana x Arabidopsis arenosa</name>
    <dbReference type="NCBI Taxonomy" id="1240361"/>
    <lineage>
        <taxon>Eukaryota</taxon>
        <taxon>Viridiplantae</taxon>
        <taxon>Streptophyta</taxon>
        <taxon>Embryophyta</taxon>
        <taxon>Tracheophyta</taxon>
        <taxon>Spermatophyta</taxon>
        <taxon>Magnoliopsida</taxon>
        <taxon>eudicotyledons</taxon>
        <taxon>Gunneridae</taxon>
        <taxon>Pentapetalae</taxon>
        <taxon>rosids</taxon>
        <taxon>malvids</taxon>
        <taxon>Brassicales</taxon>
        <taxon>Brassicaceae</taxon>
        <taxon>Camelineae</taxon>
        <taxon>Arabidopsis</taxon>
    </lineage>
</organism>
<dbReference type="Proteomes" id="UP000694240">
    <property type="component" value="Chromosome 4"/>
</dbReference>
<keyword evidence="2" id="KW-1185">Reference proteome</keyword>
<evidence type="ECO:0000313" key="2">
    <source>
        <dbReference type="Proteomes" id="UP000694240"/>
    </source>
</evidence>
<protein>
    <submittedName>
        <fullName evidence="1">Uncharacterized protein</fullName>
    </submittedName>
</protein>
<proteinExistence type="predicted"/>
<evidence type="ECO:0000313" key="1">
    <source>
        <dbReference type="EMBL" id="KAG7616665.1"/>
    </source>
</evidence>
<accession>A0A8T2DX81</accession>
<sequence>MRHGQLVDQVRQLLRINRYLPPYKIKVIDVMNVYGDVVRL</sequence>
<gene>
    <name evidence="1" type="ORF">ISN45_At04g021130</name>
</gene>
<comment type="caution">
    <text evidence="1">The sequence shown here is derived from an EMBL/GenBank/DDBJ whole genome shotgun (WGS) entry which is preliminary data.</text>
</comment>
<dbReference type="EMBL" id="JAEFBK010000004">
    <property type="protein sequence ID" value="KAG7616665.1"/>
    <property type="molecule type" value="Genomic_DNA"/>
</dbReference>
<reference evidence="1 2" key="1">
    <citation type="submission" date="2020-12" db="EMBL/GenBank/DDBJ databases">
        <title>Concerted genomic and epigenomic changes stabilize Arabidopsis allopolyploids.</title>
        <authorList>
            <person name="Chen Z."/>
        </authorList>
    </citation>
    <scope>NUCLEOTIDE SEQUENCE [LARGE SCALE GENOMIC DNA]</scope>
    <source>
        <strain evidence="1">Allo738</strain>
        <tissue evidence="1">Leaf</tissue>
    </source>
</reference>
<name>A0A8T2DX81_9BRAS</name>
<dbReference type="AlphaFoldDB" id="A0A8T2DX81"/>